<protein>
    <recommendedName>
        <fullName evidence="3">Transglutaminase-like superfamily protein</fullName>
    </recommendedName>
</protein>
<dbReference type="Proteomes" id="UP000184432">
    <property type="component" value="Unassembled WGS sequence"/>
</dbReference>
<sequence>MKNYHLLAEDPLTQPILSKGIKDWSGLLEYVRHIPYGRNANRTDVSLVIKEHQGTCSSKHALLKTVADLNSIPATLIMGIYKMNVNNTPKIGNVLEEHDLDYIPEAHCYLRIGDQTIDVTSASSSFDRIQDAVLEEQAIIPEQVGAYKVDVHKIFIKEWIVENNISLSFEEVWNLREQCIKNLSS</sequence>
<name>A0A1M6A937_9FLAO</name>
<dbReference type="EMBL" id="FQYP01000001">
    <property type="protein sequence ID" value="SHI32643.1"/>
    <property type="molecule type" value="Genomic_DNA"/>
</dbReference>
<organism evidence="1 2">
    <name type="scientific">Aquimarina spongiae</name>
    <dbReference type="NCBI Taxonomy" id="570521"/>
    <lineage>
        <taxon>Bacteria</taxon>
        <taxon>Pseudomonadati</taxon>
        <taxon>Bacteroidota</taxon>
        <taxon>Flavobacteriia</taxon>
        <taxon>Flavobacteriales</taxon>
        <taxon>Flavobacteriaceae</taxon>
        <taxon>Aquimarina</taxon>
    </lineage>
</organism>
<proteinExistence type="predicted"/>
<evidence type="ECO:0000313" key="1">
    <source>
        <dbReference type="EMBL" id="SHI32643.1"/>
    </source>
</evidence>
<gene>
    <name evidence="1" type="ORF">SAMN04488508_101150</name>
</gene>
<dbReference type="AlphaFoldDB" id="A0A1M6A937"/>
<dbReference type="RefSeq" id="WP_073312576.1">
    <property type="nucleotide sequence ID" value="NZ_FQYP01000001.1"/>
</dbReference>
<evidence type="ECO:0008006" key="3">
    <source>
        <dbReference type="Google" id="ProtNLM"/>
    </source>
</evidence>
<keyword evidence="2" id="KW-1185">Reference proteome</keyword>
<evidence type="ECO:0000313" key="2">
    <source>
        <dbReference type="Proteomes" id="UP000184432"/>
    </source>
</evidence>
<accession>A0A1M6A937</accession>
<reference evidence="2" key="1">
    <citation type="submission" date="2016-11" db="EMBL/GenBank/DDBJ databases">
        <authorList>
            <person name="Varghese N."/>
            <person name="Submissions S."/>
        </authorList>
    </citation>
    <scope>NUCLEOTIDE SEQUENCE [LARGE SCALE GENOMIC DNA]</scope>
    <source>
        <strain evidence="2">DSM 22623</strain>
    </source>
</reference>